<keyword evidence="5 8" id="KW-1133">Transmembrane helix</keyword>
<feature type="transmembrane region" description="Helical" evidence="8">
    <location>
        <begin position="38"/>
        <end position="55"/>
    </location>
</feature>
<dbReference type="Proteomes" id="UP001198830">
    <property type="component" value="Unassembled WGS sequence"/>
</dbReference>
<feature type="transmembrane region" description="Helical" evidence="8">
    <location>
        <begin position="12"/>
        <end position="32"/>
    </location>
</feature>
<dbReference type="InterPro" id="IPR007895">
    <property type="entry name" value="MASE1"/>
</dbReference>
<evidence type="ECO:0000256" key="2">
    <source>
        <dbReference type="ARBA" id="ARBA00012528"/>
    </source>
</evidence>
<comment type="subcellular location">
    <subcellularLocation>
        <location evidence="1">Cell membrane</location>
        <topology evidence="1">Multi-pass membrane protein</topology>
    </subcellularLocation>
</comment>
<dbReference type="SMART" id="SM00267">
    <property type="entry name" value="GGDEF"/>
    <property type="match status" value="1"/>
</dbReference>
<evidence type="ECO:0000256" key="4">
    <source>
        <dbReference type="ARBA" id="ARBA00022692"/>
    </source>
</evidence>
<keyword evidence="12" id="KW-0808">Transferase</keyword>
<dbReference type="EC" id="2.7.7.65" evidence="2"/>
<keyword evidence="6 8" id="KW-0472">Membrane</keyword>
<keyword evidence="3" id="KW-1003">Cell membrane</keyword>
<dbReference type="InterPro" id="IPR000160">
    <property type="entry name" value="GGDEF_dom"/>
</dbReference>
<dbReference type="SMART" id="SM00091">
    <property type="entry name" value="PAS"/>
    <property type="match status" value="1"/>
</dbReference>
<dbReference type="PANTHER" id="PTHR45138">
    <property type="entry name" value="REGULATORY COMPONENTS OF SENSORY TRANSDUCTION SYSTEM"/>
    <property type="match status" value="1"/>
</dbReference>
<feature type="transmembrane region" description="Helical" evidence="8">
    <location>
        <begin position="155"/>
        <end position="177"/>
    </location>
</feature>
<dbReference type="Gene3D" id="3.30.70.270">
    <property type="match status" value="1"/>
</dbReference>
<evidence type="ECO:0000256" key="6">
    <source>
        <dbReference type="ARBA" id="ARBA00023136"/>
    </source>
</evidence>
<keyword evidence="13" id="KW-1185">Reference proteome</keyword>
<dbReference type="InterPro" id="IPR013656">
    <property type="entry name" value="PAS_4"/>
</dbReference>
<dbReference type="PROSITE" id="PS50887">
    <property type="entry name" value="GGDEF"/>
    <property type="match status" value="1"/>
</dbReference>
<dbReference type="SUPFAM" id="SSF55073">
    <property type="entry name" value="Nucleotide cyclase"/>
    <property type="match status" value="1"/>
</dbReference>
<dbReference type="PROSITE" id="PS51257">
    <property type="entry name" value="PROKAR_LIPOPROTEIN"/>
    <property type="match status" value="1"/>
</dbReference>
<accession>A0ABS8H921</accession>
<dbReference type="Pfam" id="PF08448">
    <property type="entry name" value="PAS_4"/>
    <property type="match status" value="1"/>
</dbReference>
<dbReference type="InterPro" id="IPR035965">
    <property type="entry name" value="PAS-like_dom_sf"/>
</dbReference>
<dbReference type="InterPro" id="IPR029787">
    <property type="entry name" value="Nucleotide_cyclase"/>
</dbReference>
<evidence type="ECO:0000259" key="11">
    <source>
        <dbReference type="PROSITE" id="PS50887"/>
    </source>
</evidence>
<organism evidence="12 13">
    <name type="scientific">Sphingobium soli</name>
    <dbReference type="NCBI Taxonomy" id="1591116"/>
    <lineage>
        <taxon>Bacteria</taxon>
        <taxon>Pseudomonadati</taxon>
        <taxon>Pseudomonadota</taxon>
        <taxon>Alphaproteobacteria</taxon>
        <taxon>Sphingomonadales</taxon>
        <taxon>Sphingomonadaceae</taxon>
        <taxon>Sphingobium</taxon>
    </lineage>
</organism>
<dbReference type="SUPFAM" id="SSF55785">
    <property type="entry name" value="PYP-like sensor domain (PAS domain)"/>
    <property type="match status" value="1"/>
</dbReference>
<name>A0ABS8H921_9SPHN</name>
<dbReference type="PROSITE" id="PS50112">
    <property type="entry name" value="PAS"/>
    <property type="match status" value="1"/>
</dbReference>
<feature type="transmembrane region" description="Helical" evidence="8">
    <location>
        <begin position="226"/>
        <end position="251"/>
    </location>
</feature>
<feature type="transmembrane region" description="Helical" evidence="8">
    <location>
        <begin position="197"/>
        <end position="214"/>
    </location>
</feature>
<dbReference type="Gene3D" id="3.30.450.20">
    <property type="entry name" value="PAS domain"/>
    <property type="match status" value="1"/>
</dbReference>
<dbReference type="InterPro" id="IPR050469">
    <property type="entry name" value="Diguanylate_Cyclase"/>
</dbReference>
<feature type="domain" description="PAC" evidence="10">
    <location>
        <begin position="379"/>
        <end position="431"/>
    </location>
</feature>
<keyword evidence="12" id="KW-0548">Nucleotidyltransferase</keyword>
<evidence type="ECO:0000256" key="8">
    <source>
        <dbReference type="SAM" id="Phobius"/>
    </source>
</evidence>
<dbReference type="PANTHER" id="PTHR45138:SF9">
    <property type="entry name" value="DIGUANYLATE CYCLASE DGCM-RELATED"/>
    <property type="match status" value="1"/>
</dbReference>
<feature type="transmembrane region" description="Helical" evidence="8">
    <location>
        <begin position="64"/>
        <end position="84"/>
    </location>
</feature>
<evidence type="ECO:0000256" key="3">
    <source>
        <dbReference type="ARBA" id="ARBA00022475"/>
    </source>
</evidence>
<gene>
    <name evidence="12" type="ORF">LL253_12895</name>
</gene>
<comment type="catalytic activity">
    <reaction evidence="7">
        <text>2 GTP = 3',3'-c-di-GMP + 2 diphosphate</text>
        <dbReference type="Rhea" id="RHEA:24898"/>
        <dbReference type="ChEBI" id="CHEBI:33019"/>
        <dbReference type="ChEBI" id="CHEBI:37565"/>
        <dbReference type="ChEBI" id="CHEBI:58805"/>
        <dbReference type="EC" id="2.7.7.65"/>
    </reaction>
</comment>
<feature type="transmembrane region" description="Helical" evidence="8">
    <location>
        <begin position="271"/>
        <end position="290"/>
    </location>
</feature>
<proteinExistence type="predicted"/>
<evidence type="ECO:0000259" key="10">
    <source>
        <dbReference type="PROSITE" id="PS50113"/>
    </source>
</evidence>
<evidence type="ECO:0000259" key="9">
    <source>
        <dbReference type="PROSITE" id="PS50112"/>
    </source>
</evidence>
<evidence type="ECO:0000256" key="7">
    <source>
        <dbReference type="ARBA" id="ARBA00034247"/>
    </source>
</evidence>
<reference evidence="12 13" key="1">
    <citation type="submission" date="2021-10" db="EMBL/GenBank/DDBJ databases">
        <title>The diversity and Nitrogen Metabolism of Culturable Nitrate-Utilizing Bacteria Within the Oxygen Minimum Zone of the Changjiang (Yangtze River)Estuary.</title>
        <authorList>
            <person name="Zhang D."/>
            <person name="Zheng J."/>
            <person name="Liu S."/>
            <person name="He W."/>
        </authorList>
    </citation>
    <scope>NUCLEOTIDE SEQUENCE [LARGE SCALE GENOMIC DNA]</scope>
    <source>
        <strain evidence="12 13">FXH275-2</strain>
    </source>
</reference>
<dbReference type="Pfam" id="PF05231">
    <property type="entry name" value="MASE1"/>
    <property type="match status" value="1"/>
</dbReference>
<protein>
    <recommendedName>
        <fullName evidence="2">diguanylate cyclase</fullName>
        <ecNumber evidence="2">2.7.7.65</ecNumber>
    </recommendedName>
</protein>
<dbReference type="GO" id="GO:0052621">
    <property type="term" value="F:diguanylate cyclase activity"/>
    <property type="evidence" value="ECO:0007669"/>
    <property type="project" value="UniProtKB-EC"/>
</dbReference>
<comment type="caution">
    <text evidence="12">The sequence shown here is derived from an EMBL/GenBank/DDBJ whole genome shotgun (WGS) entry which is preliminary data.</text>
</comment>
<dbReference type="EMBL" id="JAJGNP010000010">
    <property type="protein sequence ID" value="MCC4233583.1"/>
    <property type="molecule type" value="Genomic_DNA"/>
</dbReference>
<dbReference type="CDD" id="cd01949">
    <property type="entry name" value="GGDEF"/>
    <property type="match status" value="1"/>
</dbReference>
<dbReference type="NCBIfam" id="TIGR00229">
    <property type="entry name" value="sensory_box"/>
    <property type="match status" value="1"/>
</dbReference>
<dbReference type="NCBIfam" id="TIGR00254">
    <property type="entry name" value="GGDEF"/>
    <property type="match status" value="1"/>
</dbReference>
<feature type="transmembrane region" description="Helical" evidence="8">
    <location>
        <begin position="90"/>
        <end position="108"/>
    </location>
</feature>
<evidence type="ECO:0000313" key="12">
    <source>
        <dbReference type="EMBL" id="MCC4233583.1"/>
    </source>
</evidence>
<dbReference type="InterPro" id="IPR043128">
    <property type="entry name" value="Rev_trsase/Diguanyl_cyclase"/>
</dbReference>
<dbReference type="InterPro" id="IPR000700">
    <property type="entry name" value="PAS-assoc_C"/>
</dbReference>
<sequence length="594" mass="63830">MSRFSLRSPNSPFAPVITGCVYFAAASFTVSISRFEGGLAFIWIANAFLMAELLTTRMSYWPRAVFACALASAVATALFGIGPAAAVPMAFINVSESLIVAAICRYFLKDDIVTGSVRPLVVFILALCGVADIVTGLAAASVASATTPVGFSASWLQWYAGHALGGLTCTPVVILLLQGEWSRWLRDTPRAVKIEALILLALFTLVTVHVFYWARYPMLFAPMLPLVLIAFRVGHVGAAASIVILAVIGGVATMSDTGPLMLIPLSTGERVLAFQFYLALSFLLSMPVAAELNGRRRLFQMLQESESRFRAIAEHSGDVVLNVNLAGVIEYASPSALEQMGCAPALLVGQGVTDLADARDREMVRAICQSALAHPGSVHQAEFRPLTALSDLDCCEMVSRAVVDERGQPVGVVSMIRDISRHKARQRALQQVAARDALTGADSRRAFLDKLDAEMLRAADGARSSLLLMDLDHFKSVNDRYGHGGGDRVLTGFVQAIQPELRDGDSIGRLGGEEFAILLVDCDRRAAAQLCDRLRQRLSAPIRVNDKDDAIAVTFSAGLVQLNGGSTRSAMLEAADRALYDAKHSGRNCLRQAA</sequence>
<feature type="transmembrane region" description="Helical" evidence="8">
    <location>
        <begin position="120"/>
        <end position="143"/>
    </location>
</feature>
<dbReference type="CDD" id="cd00130">
    <property type="entry name" value="PAS"/>
    <property type="match status" value="1"/>
</dbReference>
<feature type="domain" description="PAS" evidence="9">
    <location>
        <begin position="305"/>
        <end position="375"/>
    </location>
</feature>
<dbReference type="RefSeq" id="WP_228227436.1">
    <property type="nucleotide sequence ID" value="NZ_JAJGNP010000010.1"/>
</dbReference>
<evidence type="ECO:0000313" key="13">
    <source>
        <dbReference type="Proteomes" id="UP001198830"/>
    </source>
</evidence>
<dbReference type="InterPro" id="IPR000014">
    <property type="entry name" value="PAS"/>
</dbReference>
<feature type="domain" description="GGDEF" evidence="11">
    <location>
        <begin position="462"/>
        <end position="594"/>
    </location>
</feature>
<evidence type="ECO:0000256" key="5">
    <source>
        <dbReference type="ARBA" id="ARBA00022989"/>
    </source>
</evidence>
<dbReference type="Pfam" id="PF00990">
    <property type="entry name" value="GGDEF"/>
    <property type="match status" value="1"/>
</dbReference>
<dbReference type="PROSITE" id="PS50113">
    <property type="entry name" value="PAC"/>
    <property type="match status" value="1"/>
</dbReference>
<evidence type="ECO:0000256" key="1">
    <source>
        <dbReference type="ARBA" id="ARBA00004651"/>
    </source>
</evidence>
<keyword evidence="4 8" id="KW-0812">Transmembrane</keyword>